<name>A0A9D2R183_9FIRM</name>
<evidence type="ECO:0000313" key="2">
    <source>
        <dbReference type="Proteomes" id="UP000823851"/>
    </source>
</evidence>
<dbReference type="EMBL" id="DWUW01000274">
    <property type="protein sequence ID" value="HJD32195.1"/>
    <property type="molecule type" value="Genomic_DNA"/>
</dbReference>
<organism evidence="1 2">
    <name type="scientific">Candidatus Eisenbergiella stercorigallinarum</name>
    <dbReference type="NCBI Taxonomy" id="2838557"/>
    <lineage>
        <taxon>Bacteria</taxon>
        <taxon>Bacillati</taxon>
        <taxon>Bacillota</taxon>
        <taxon>Clostridia</taxon>
        <taxon>Lachnospirales</taxon>
        <taxon>Lachnospiraceae</taxon>
        <taxon>Eisenbergiella</taxon>
    </lineage>
</organism>
<protein>
    <submittedName>
        <fullName evidence="1">Uncharacterized protein</fullName>
    </submittedName>
</protein>
<comment type="caution">
    <text evidence="1">The sequence shown here is derived from an EMBL/GenBank/DDBJ whole genome shotgun (WGS) entry which is preliminary data.</text>
</comment>
<accession>A0A9D2R183</accession>
<reference evidence="1" key="1">
    <citation type="journal article" date="2021" name="PeerJ">
        <title>Extensive microbial diversity within the chicken gut microbiome revealed by metagenomics and culture.</title>
        <authorList>
            <person name="Gilroy R."/>
            <person name="Ravi A."/>
            <person name="Getino M."/>
            <person name="Pursley I."/>
            <person name="Horton D.L."/>
            <person name="Alikhan N.F."/>
            <person name="Baker D."/>
            <person name="Gharbi K."/>
            <person name="Hall N."/>
            <person name="Watson M."/>
            <person name="Adriaenssens E.M."/>
            <person name="Foster-Nyarko E."/>
            <person name="Jarju S."/>
            <person name="Secka A."/>
            <person name="Antonio M."/>
            <person name="Oren A."/>
            <person name="Chaudhuri R.R."/>
            <person name="La Ragione R."/>
            <person name="Hildebrand F."/>
            <person name="Pallen M.J."/>
        </authorList>
    </citation>
    <scope>NUCLEOTIDE SEQUENCE</scope>
    <source>
        <strain evidence="1">ChiHjej8B7-25341</strain>
    </source>
</reference>
<gene>
    <name evidence="1" type="ORF">H9912_09670</name>
</gene>
<proteinExistence type="predicted"/>
<dbReference type="Proteomes" id="UP000823851">
    <property type="component" value="Unassembled WGS sequence"/>
</dbReference>
<sequence>MKEKKMILIALISGGAVLLALAAGLAAYIGSASGSAAEAARAFEALLSEGKLAELEARCYLPEEGQAMVFPEQGGDAQVRSVTPAELAERFGADAVLAGQETSLEEELLSVIMRYSTLRVSTGVVAGNRTSARLTLTGPDLSAWLSSLGPEEAALLMGTEERIPEMLEENISMDVSMDTSTDTSVDISMDIPMRTVSQSIAMQKRNGVWRFAVTREQENEWFCGLLSAAASEPAAADGPEQ</sequence>
<reference evidence="1" key="2">
    <citation type="submission" date="2021-04" db="EMBL/GenBank/DDBJ databases">
        <authorList>
            <person name="Gilroy R."/>
        </authorList>
    </citation>
    <scope>NUCLEOTIDE SEQUENCE</scope>
    <source>
        <strain evidence="1">ChiHjej8B7-25341</strain>
    </source>
</reference>
<evidence type="ECO:0000313" key="1">
    <source>
        <dbReference type="EMBL" id="HJD32195.1"/>
    </source>
</evidence>
<dbReference type="AlphaFoldDB" id="A0A9D2R183"/>